<gene>
    <name evidence="3" type="ORF">MalAC0309_0896</name>
</gene>
<dbReference type="InterPro" id="IPR000182">
    <property type="entry name" value="GNAT_dom"/>
</dbReference>
<dbReference type="GO" id="GO:0008080">
    <property type="term" value="F:N-acetyltransferase activity"/>
    <property type="evidence" value="ECO:0007669"/>
    <property type="project" value="InterPro"/>
</dbReference>
<dbReference type="EMBL" id="AP017315">
    <property type="protein sequence ID" value="BAU31762.1"/>
    <property type="molecule type" value="Genomic_DNA"/>
</dbReference>
<dbReference type="InterPro" id="IPR016181">
    <property type="entry name" value="Acyl_CoA_acyltransferase"/>
</dbReference>
<proteinExistence type="predicted"/>
<dbReference type="KEGG" id="malk:MalAC0309_0896"/>
<accession>A0A0U5CEW6</accession>
<evidence type="ECO:0000259" key="2">
    <source>
        <dbReference type="PROSITE" id="PS51186"/>
    </source>
</evidence>
<protein>
    <submittedName>
        <fullName evidence="3">GCN5-related N-acetyltransferase</fullName>
    </submittedName>
</protein>
<dbReference type="SMR" id="A0A0U5CEW6"/>
<dbReference type="PANTHER" id="PTHR13947">
    <property type="entry name" value="GNAT FAMILY N-ACETYLTRANSFERASE"/>
    <property type="match status" value="1"/>
</dbReference>
<name>A0A0U5CEW6_9MICO</name>
<feature type="domain" description="N-acetyltransferase" evidence="2">
    <location>
        <begin position="3"/>
        <end position="168"/>
    </location>
</feature>
<dbReference type="Gene3D" id="3.40.630.30">
    <property type="match status" value="1"/>
</dbReference>
<keyword evidence="1 3" id="KW-0808">Transferase</keyword>
<dbReference type="OrthoDB" id="273614at2"/>
<dbReference type="Pfam" id="PF00583">
    <property type="entry name" value="Acetyltransf_1"/>
    <property type="match status" value="1"/>
</dbReference>
<dbReference type="InterPro" id="IPR050769">
    <property type="entry name" value="NAT_camello-type"/>
</dbReference>
<sequence>MSDILREATEADVEAVTRLVHAAYAEHSDVGLNFTATDQSEAVTRYRLFAGQSWVIDRGGEVVATATVSLPPGEHIQRLSAVARTPKTAWLNQLAVHPTHRGAGLARRLLETAIGFAHDRDARALGLDTAAPALGIRALYAHWGFVERETVQWQGKTYDSVVMSRTVVDDR</sequence>
<dbReference type="AlphaFoldDB" id="A0A0U5CEW6"/>
<evidence type="ECO:0000313" key="4">
    <source>
        <dbReference type="Proteomes" id="UP000218965"/>
    </source>
</evidence>
<dbReference type="RefSeq" id="WP_096420955.1">
    <property type="nucleotide sequence ID" value="NZ_AP017315.1"/>
</dbReference>
<evidence type="ECO:0000313" key="3">
    <source>
        <dbReference type="EMBL" id="BAU31762.1"/>
    </source>
</evidence>
<dbReference type="PROSITE" id="PS51186">
    <property type="entry name" value="GNAT"/>
    <property type="match status" value="1"/>
</dbReference>
<organism evidence="3 4">
    <name type="scientific">Microcella alkaliphila</name>
    <dbReference type="NCBI Taxonomy" id="279828"/>
    <lineage>
        <taxon>Bacteria</taxon>
        <taxon>Bacillati</taxon>
        <taxon>Actinomycetota</taxon>
        <taxon>Actinomycetes</taxon>
        <taxon>Micrococcales</taxon>
        <taxon>Microbacteriaceae</taxon>
        <taxon>Microcella</taxon>
    </lineage>
</organism>
<reference evidence="3 4" key="2">
    <citation type="submission" date="2016-01" db="EMBL/GenBank/DDBJ databases">
        <title>Microcella alkaliphila JAM AC0309 whole genome shotgun sequence.</title>
        <authorList>
            <person name="Kurata A."/>
            <person name="Hirose Y."/>
            <person name="Kishimoto N."/>
            <person name="Kobayashi T."/>
        </authorList>
    </citation>
    <scope>NUCLEOTIDE SEQUENCE [LARGE SCALE GENOMIC DNA]</scope>
    <source>
        <strain evidence="3 4">JAM AC0309</strain>
    </source>
</reference>
<dbReference type="PANTHER" id="PTHR13947:SF37">
    <property type="entry name" value="LD18367P"/>
    <property type="match status" value="1"/>
</dbReference>
<dbReference type="Proteomes" id="UP000218965">
    <property type="component" value="Chromosome"/>
</dbReference>
<evidence type="ECO:0000256" key="1">
    <source>
        <dbReference type="ARBA" id="ARBA00022679"/>
    </source>
</evidence>
<reference evidence="4" key="1">
    <citation type="submission" date="2015-12" db="EMBL/GenBank/DDBJ databases">
        <authorList>
            <person name="Shamseldin A."/>
            <person name="Moawad H."/>
            <person name="Abd El-Rahim W.M."/>
            <person name="Sadowsky M.J."/>
        </authorList>
    </citation>
    <scope>NUCLEOTIDE SEQUENCE [LARGE SCALE GENOMIC DNA]</scope>
    <source>
        <strain evidence="4">JAM AC0309</strain>
    </source>
</reference>
<dbReference type="SUPFAM" id="SSF55729">
    <property type="entry name" value="Acyl-CoA N-acyltransferases (Nat)"/>
    <property type="match status" value="1"/>
</dbReference>
<dbReference type="CDD" id="cd04301">
    <property type="entry name" value="NAT_SF"/>
    <property type="match status" value="1"/>
</dbReference>